<dbReference type="InterPro" id="IPR020843">
    <property type="entry name" value="ER"/>
</dbReference>
<dbReference type="Gene3D" id="3.40.50.720">
    <property type="entry name" value="NAD(P)-binding Rossmann-like Domain"/>
    <property type="match status" value="1"/>
</dbReference>
<keyword evidence="8" id="KW-0443">Lipid metabolism</keyword>
<dbReference type="EC" id="1.3.1.104" evidence="11"/>
<dbReference type="EMBL" id="JBBCAQ010000035">
    <property type="protein sequence ID" value="KAK7577999.1"/>
    <property type="molecule type" value="Genomic_DNA"/>
</dbReference>
<keyword evidence="4" id="KW-0276">Fatty acid metabolism</keyword>
<comment type="catalytic activity">
    <reaction evidence="14">
        <text>a 2,3-saturated acyl-[ACP] + NADP(+) = a (2E)-enoyl-[ACP] + NADPH + H(+)</text>
        <dbReference type="Rhea" id="RHEA:22564"/>
        <dbReference type="Rhea" id="RHEA-COMP:9925"/>
        <dbReference type="Rhea" id="RHEA-COMP:9926"/>
        <dbReference type="ChEBI" id="CHEBI:15378"/>
        <dbReference type="ChEBI" id="CHEBI:57783"/>
        <dbReference type="ChEBI" id="CHEBI:58349"/>
        <dbReference type="ChEBI" id="CHEBI:78784"/>
        <dbReference type="ChEBI" id="CHEBI:78785"/>
        <dbReference type="EC" id="1.3.1.104"/>
    </reaction>
</comment>
<keyword evidence="6" id="KW-0809">Transit peptide</keyword>
<name>A0AAN9TLG1_9HEMI</name>
<dbReference type="GO" id="GO:0006633">
    <property type="term" value="P:fatty acid biosynthetic process"/>
    <property type="evidence" value="ECO:0007669"/>
    <property type="project" value="UniProtKB-KW"/>
</dbReference>
<evidence type="ECO:0000256" key="4">
    <source>
        <dbReference type="ARBA" id="ARBA00022832"/>
    </source>
</evidence>
<feature type="domain" description="Enoyl reductase (ER)" evidence="15">
    <location>
        <begin position="21"/>
        <end position="335"/>
    </location>
</feature>
<dbReference type="FunFam" id="3.90.180.10:FF:000010">
    <property type="entry name" value="Enoyl-[acyl-carrier-protein] reductase, mitochondrial"/>
    <property type="match status" value="1"/>
</dbReference>
<evidence type="ECO:0000256" key="12">
    <source>
        <dbReference type="ARBA" id="ARBA00041058"/>
    </source>
</evidence>
<comment type="subcellular location">
    <subcellularLocation>
        <location evidence="1">Mitochondrion</location>
    </subcellularLocation>
</comment>
<dbReference type="Proteomes" id="UP001367676">
    <property type="component" value="Unassembled WGS sequence"/>
</dbReference>
<dbReference type="InterPro" id="IPR013149">
    <property type="entry name" value="ADH-like_C"/>
</dbReference>
<evidence type="ECO:0000256" key="2">
    <source>
        <dbReference type="ARBA" id="ARBA00010371"/>
    </source>
</evidence>
<evidence type="ECO:0000256" key="3">
    <source>
        <dbReference type="ARBA" id="ARBA00022516"/>
    </source>
</evidence>
<evidence type="ECO:0000256" key="13">
    <source>
        <dbReference type="ARBA" id="ARBA00042123"/>
    </source>
</evidence>
<evidence type="ECO:0000313" key="17">
    <source>
        <dbReference type="Proteomes" id="UP001367676"/>
    </source>
</evidence>
<dbReference type="GO" id="GO:0141148">
    <property type="term" value="F:enoyl-[acyl-carrier-protein] reductase (NADPH) activity"/>
    <property type="evidence" value="ECO:0007669"/>
    <property type="project" value="UniProtKB-EC"/>
</dbReference>
<evidence type="ECO:0000259" key="15">
    <source>
        <dbReference type="SMART" id="SM00829"/>
    </source>
</evidence>
<dbReference type="Pfam" id="PF00107">
    <property type="entry name" value="ADH_zinc_N"/>
    <property type="match status" value="1"/>
</dbReference>
<dbReference type="FunFam" id="3.40.50.720:FF:000112">
    <property type="entry name" value="Enoyl-[acyl-carrier-protein] reductase 1, mitochondrial"/>
    <property type="match status" value="1"/>
</dbReference>
<dbReference type="CDD" id="cd08290">
    <property type="entry name" value="ETR"/>
    <property type="match status" value="1"/>
</dbReference>
<dbReference type="InterPro" id="IPR051034">
    <property type="entry name" value="Mito_Enoyl-ACP_Reductase"/>
</dbReference>
<evidence type="ECO:0000256" key="10">
    <source>
        <dbReference type="ARBA" id="ARBA00023160"/>
    </source>
</evidence>
<evidence type="ECO:0000256" key="14">
    <source>
        <dbReference type="ARBA" id="ARBA00048843"/>
    </source>
</evidence>
<dbReference type="GO" id="GO:0005739">
    <property type="term" value="C:mitochondrion"/>
    <property type="evidence" value="ECO:0007669"/>
    <property type="project" value="UniProtKB-SubCell"/>
</dbReference>
<evidence type="ECO:0000256" key="6">
    <source>
        <dbReference type="ARBA" id="ARBA00022946"/>
    </source>
</evidence>
<keyword evidence="10" id="KW-0275">Fatty acid biosynthesis</keyword>
<evidence type="ECO:0000313" key="16">
    <source>
        <dbReference type="EMBL" id="KAK7577999.1"/>
    </source>
</evidence>
<keyword evidence="5" id="KW-0521">NADP</keyword>
<gene>
    <name evidence="16" type="ORF">V9T40_010204</name>
</gene>
<protein>
    <recommendedName>
        <fullName evidence="12">Enoyl-[acyl-carrier-protein] reductase, mitochondrial</fullName>
        <ecNumber evidence="11">1.3.1.104</ecNumber>
    </recommendedName>
    <alternativeName>
        <fullName evidence="13">2-enoyl thioester reductase</fullName>
    </alternativeName>
</protein>
<dbReference type="PANTHER" id="PTHR43981:SF2">
    <property type="entry name" value="ENOYL-[ACYL-CARRIER-PROTEIN] REDUCTASE, MITOCHONDRIAL"/>
    <property type="match status" value="1"/>
</dbReference>
<dbReference type="InterPro" id="IPR011032">
    <property type="entry name" value="GroES-like_sf"/>
</dbReference>
<comment type="similarity">
    <text evidence="2">Belongs to the zinc-containing alcohol dehydrogenase family. Quinone oxidoreductase subfamily.</text>
</comment>
<organism evidence="16 17">
    <name type="scientific">Parthenolecanium corni</name>
    <dbReference type="NCBI Taxonomy" id="536013"/>
    <lineage>
        <taxon>Eukaryota</taxon>
        <taxon>Metazoa</taxon>
        <taxon>Ecdysozoa</taxon>
        <taxon>Arthropoda</taxon>
        <taxon>Hexapoda</taxon>
        <taxon>Insecta</taxon>
        <taxon>Pterygota</taxon>
        <taxon>Neoptera</taxon>
        <taxon>Paraneoptera</taxon>
        <taxon>Hemiptera</taxon>
        <taxon>Sternorrhyncha</taxon>
        <taxon>Coccoidea</taxon>
        <taxon>Coccidae</taxon>
        <taxon>Parthenolecanium</taxon>
    </lineage>
</organism>
<dbReference type="Pfam" id="PF08240">
    <property type="entry name" value="ADH_N"/>
    <property type="match status" value="1"/>
</dbReference>
<dbReference type="SUPFAM" id="SSF50129">
    <property type="entry name" value="GroES-like"/>
    <property type="match status" value="1"/>
</dbReference>
<evidence type="ECO:0000256" key="8">
    <source>
        <dbReference type="ARBA" id="ARBA00023098"/>
    </source>
</evidence>
<comment type="caution">
    <text evidence="16">The sequence shown here is derived from an EMBL/GenBank/DDBJ whole genome shotgun (WGS) entry which is preliminary data.</text>
</comment>
<reference evidence="16 17" key="1">
    <citation type="submission" date="2024-03" db="EMBL/GenBank/DDBJ databases">
        <title>Adaptation during the transition from Ophiocordyceps entomopathogen to insect associate is accompanied by gene loss and intensified selection.</title>
        <authorList>
            <person name="Ward C.M."/>
            <person name="Onetto C.A."/>
            <person name="Borneman A.R."/>
        </authorList>
    </citation>
    <scope>NUCLEOTIDE SEQUENCE [LARGE SCALE GENOMIC DNA]</scope>
    <source>
        <strain evidence="16">AWRI1</strain>
        <tissue evidence="16">Single Adult Female</tissue>
    </source>
</reference>
<accession>A0AAN9TLG1</accession>
<evidence type="ECO:0000256" key="1">
    <source>
        <dbReference type="ARBA" id="ARBA00004173"/>
    </source>
</evidence>
<evidence type="ECO:0000256" key="5">
    <source>
        <dbReference type="ARBA" id="ARBA00022857"/>
    </source>
</evidence>
<evidence type="ECO:0000256" key="7">
    <source>
        <dbReference type="ARBA" id="ARBA00023002"/>
    </source>
</evidence>
<keyword evidence="3" id="KW-0444">Lipid biosynthesis</keyword>
<dbReference type="Gene3D" id="3.90.180.10">
    <property type="entry name" value="Medium-chain alcohol dehydrogenases, catalytic domain"/>
    <property type="match status" value="1"/>
</dbReference>
<dbReference type="AlphaFoldDB" id="A0AAN9TLG1"/>
<dbReference type="InterPro" id="IPR013154">
    <property type="entry name" value="ADH-like_N"/>
</dbReference>
<proteinExistence type="inferred from homology"/>
<keyword evidence="9" id="KW-0496">Mitochondrion</keyword>
<keyword evidence="17" id="KW-1185">Reference proteome</keyword>
<keyword evidence="7" id="KW-0560">Oxidoreductase</keyword>
<dbReference type="InterPro" id="IPR036291">
    <property type="entry name" value="NAD(P)-bd_dom_sf"/>
</dbReference>
<dbReference type="PANTHER" id="PTHR43981">
    <property type="entry name" value="ENOYL-[ACYL-CARRIER-PROTEIN] REDUCTASE, MITOCHONDRIAL"/>
    <property type="match status" value="1"/>
</dbReference>
<evidence type="ECO:0000256" key="11">
    <source>
        <dbReference type="ARBA" id="ARBA00038963"/>
    </source>
</evidence>
<sequence length="347" mass="38613">MITFQRQNSSCTKLAFRQFGDPLKVLKLEEETVSAPKADEVLVKFIVAPVNPADINLIQGVYPVKVELPAVGGIEGVGEVIEVGANVNNFKPGDWIIPNAEGFGTWRTLGVFKSESLFKVPNDLNAVEVAGLSSNPSTAYRMLRDFVNLKPGDVVIQNGGNSACGQNVIQICRINNLISVNVVRDRPEINGLKSYLESLGADYVLTEEELRKTDIFKTNKVPKPNLALNCVGGRSATEISRHLADHGTMVTYGGMSREPVTIPTSAFIFKDICFRGYWMTRWTRLNKQSEERQKMFDDLCEYMRSGKLKAPEHELIRLDNFPEAIMKTSSVQGYIGCKYLLDLQKSN</sequence>
<dbReference type="SUPFAM" id="SSF51735">
    <property type="entry name" value="NAD(P)-binding Rossmann-fold domains"/>
    <property type="match status" value="1"/>
</dbReference>
<dbReference type="SMART" id="SM00829">
    <property type="entry name" value="PKS_ER"/>
    <property type="match status" value="1"/>
</dbReference>
<evidence type="ECO:0000256" key="9">
    <source>
        <dbReference type="ARBA" id="ARBA00023128"/>
    </source>
</evidence>